<proteinExistence type="predicted"/>
<organism evidence="1 2">
    <name type="scientific">Trifolium pratense</name>
    <name type="common">Red clover</name>
    <dbReference type="NCBI Taxonomy" id="57577"/>
    <lineage>
        <taxon>Eukaryota</taxon>
        <taxon>Viridiplantae</taxon>
        <taxon>Streptophyta</taxon>
        <taxon>Embryophyta</taxon>
        <taxon>Tracheophyta</taxon>
        <taxon>Spermatophyta</taxon>
        <taxon>Magnoliopsida</taxon>
        <taxon>eudicotyledons</taxon>
        <taxon>Gunneridae</taxon>
        <taxon>Pentapetalae</taxon>
        <taxon>rosids</taxon>
        <taxon>fabids</taxon>
        <taxon>Fabales</taxon>
        <taxon>Fabaceae</taxon>
        <taxon>Papilionoideae</taxon>
        <taxon>50 kb inversion clade</taxon>
        <taxon>NPAAA clade</taxon>
        <taxon>Hologalegina</taxon>
        <taxon>IRL clade</taxon>
        <taxon>Trifolieae</taxon>
        <taxon>Trifolium</taxon>
    </lineage>
</organism>
<comment type="caution">
    <text evidence="1">The sequence shown here is derived from an EMBL/GenBank/DDBJ whole genome shotgun (WGS) entry which is preliminary data.</text>
</comment>
<gene>
    <name evidence="1" type="ORF">MILVUS5_LOCUS12664</name>
</gene>
<protein>
    <submittedName>
        <fullName evidence="1">Uncharacterized protein</fullName>
    </submittedName>
</protein>
<keyword evidence="2" id="KW-1185">Reference proteome</keyword>
<name>A0ACB0JEI7_TRIPR</name>
<sequence length="644" mass="72920">MSESEEVVEVQGPEKFVLVDCITDPALDWVAPEPRGIASALTPEDPKLHTTVEQRRANEPKHWSTRLPGEDERVCSSFDGQAFAMYEFVFKEMGLRLPFSPFAASVLKALQVAPSQLHPNSWSFIMAFEHLCVYKDVRPSLPLFFRIFKIQRKPTKEVGRAPRQNWVSLKHHEDVKLFKMFVDSIKDFKERYYIVRPESPSARESLLELEEDIDEQGVARKDASGQVILRAVPKFPLSWSYTHFHKEPKEYTTGDADLSPEDKAAFESLKAFVAGFTPGVWMTRKGVIIRDEHGELRTSPRYINTRTLLKCKNAGEVKLCLDKMETIAERMLKAKQNEEASKSGQSKKKTVARASQEVRPGTPSVQVIGTSVGCSDTPTSSVRPPPAKRFREEEANETPTGMGACSKFPVPRCYTVEKFFEKYPPEVFDAERSAILDQEPEVRKQQHARDMAAMVRMISSSLVLGDERESLLEQLNNAQTRHERAKSRINQLKIDVDDLKEKQKRWGDKVEEHRKRRDELDAARAEIERLTAAMVPGENEHMAAEGLTTRADLVKVIAQLSHDFVEGTEYAFDNAIQQIKLLNPDVDLVTRGMHVNGEVKDGQIVIPAGLAVSDDEEVDAEVVHEEDHGDEQGDGHEQEDRCEE</sequence>
<reference evidence="1" key="1">
    <citation type="submission" date="2023-10" db="EMBL/GenBank/DDBJ databases">
        <authorList>
            <person name="Rodriguez Cubillos JULIANA M."/>
            <person name="De Vega J."/>
        </authorList>
    </citation>
    <scope>NUCLEOTIDE SEQUENCE</scope>
</reference>
<evidence type="ECO:0000313" key="1">
    <source>
        <dbReference type="EMBL" id="CAJ2643416.1"/>
    </source>
</evidence>
<accession>A0ACB0JEI7</accession>
<dbReference type="Proteomes" id="UP001177021">
    <property type="component" value="Unassembled WGS sequence"/>
</dbReference>
<evidence type="ECO:0000313" key="2">
    <source>
        <dbReference type="Proteomes" id="UP001177021"/>
    </source>
</evidence>
<dbReference type="EMBL" id="CASHSV030000034">
    <property type="protein sequence ID" value="CAJ2643416.1"/>
    <property type="molecule type" value="Genomic_DNA"/>
</dbReference>